<name>A0A3M0L687_HIRRU</name>
<dbReference type="InterPro" id="IPR024743">
    <property type="entry name" value="Dynein_HC_stalk"/>
</dbReference>
<keyword evidence="4" id="KW-1185">Reference proteome</keyword>
<dbReference type="OrthoDB" id="9389099at2759"/>
<dbReference type="STRING" id="333673.A0A3M0L687"/>
<evidence type="ECO:0000313" key="3">
    <source>
        <dbReference type="EMBL" id="RMC18540.1"/>
    </source>
</evidence>
<dbReference type="GO" id="GO:0030286">
    <property type="term" value="C:dynein complex"/>
    <property type="evidence" value="ECO:0007669"/>
    <property type="project" value="InterPro"/>
</dbReference>
<gene>
    <name evidence="3" type="ORF">DUI87_04432</name>
</gene>
<dbReference type="Pfam" id="PF03028">
    <property type="entry name" value="Dynein_heavy"/>
    <property type="match status" value="1"/>
</dbReference>
<dbReference type="Proteomes" id="UP000269221">
    <property type="component" value="Unassembled WGS sequence"/>
</dbReference>
<proteinExistence type="predicted"/>
<evidence type="ECO:0000259" key="1">
    <source>
        <dbReference type="Pfam" id="PF03028"/>
    </source>
</evidence>
<dbReference type="GO" id="GO:0007018">
    <property type="term" value="P:microtubule-based movement"/>
    <property type="evidence" value="ECO:0007669"/>
    <property type="project" value="InterPro"/>
</dbReference>
<dbReference type="InterPro" id="IPR027417">
    <property type="entry name" value="P-loop_NTPase"/>
</dbReference>
<dbReference type="GO" id="GO:0045505">
    <property type="term" value="F:dynein intermediate chain binding"/>
    <property type="evidence" value="ECO:0007669"/>
    <property type="project" value="InterPro"/>
</dbReference>
<dbReference type="Pfam" id="PF12777">
    <property type="entry name" value="MT"/>
    <property type="match status" value="1"/>
</dbReference>
<comment type="caution">
    <text evidence="3">The sequence shown here is derived from an EMBL/GenBank/DDBJ whole genome shotgun (WGS) entry which is preliminary data.</text>
</comment>
<dbReference type="InterPro" id="IPR026983">
    <property type="entry name" value="DHC"/>
</dbReference>
<sequence length="241" mass="27151">MAERGGKSEKKHILSICHQEIRYSDQEEVASSEGLISYHVRKMAIDTACRNIHHADEFHVPDSVRHRRFGFNAAFLAAFASSEVQELDTILAALTTAFERATAEKIRCQEEVNRTNKAIELANRLVKGNKFEFTIDSGELHNVALGQGQEAAAEIAMEKASKEGHWVILQFDRKSVLASGFAVPSNLDYEGYHKNMDKMLPPQSAIRYGLHPNVEMAFVITADNMLHMLLELQFKYSVTKE</sequence>
<accession>A0A3M0L687</accession>
<feature type="domain" description="Dynein heavy chain coiled coil stalk" evidence="2">
    <location>
        <begin position="82"/>
        <end position="130"/>
    </location>
</feature>
<evidence type="ECO:0000313" key="4">
    <source>
        <dbReference type="Proteomes" id="UP000269221"/>
    </source>
</evidence>
<organism evidence="3 4">
    <name type="scientific">Hirundo rustica rustica</name>
    <dbReference type="NCBI Taxonomy" id="333673"/>
    <lineage>
        <taxon>Eukaryota</taxon>
        <taxon>Metazoa</taxon>
        <taxon>Chordata</taxon>
        <taxon>Craniata</taxon>
        <taxon>Vertebrata</taxon>
        <taxon>Euteleostomi</taxon>
        <taxon>Archelosauria</taxon>
        <taxon>Archosauria</taxon>
        <taxon>Dinosauria</taxon>
        <taxon>Saurischia</taxon>
        <taxon>Theropoda</taxon>
        <taxon>Coelurosauria</taxon>
        <taxon>Aves</taxon>
        <taxon>Neognathae</taxon>
        <taxon>Neoaves</taxon>
        <taxon>Telluraves</taxon>
        <taxon>Australaves</taxon>
        <taxon>Passeriformes</taxon>
        <taxon>Sylvioidea</taxon>
        <taxon>Hirundinidae</taxon>
        <taxon>Hirundo</taxon>
    </lineage>
</organism>
<dbReference type="EMBL" id="QRBI01000096">
    <property type="protein sequence ID" value="RMC18540.1"/>
    <property type="molecule type" value="Genomic_DNA"/>
</dbReference>
<dbReference type="AlphaFoldDB" id="A0A3M0L687"/>
<dbReference type="GO" id="GO:0008569">
    <property type="term" value="F:minus-end-directed microtubule motor activity"/>
    <property type="evidence" value="ECO:0007669"/>
    <property type="project" value="InterPro"/>
</dbReference>
<protein>
    <submittedName>
        <fullName evidence="3">Uncharacterized protein</fullName>
    </submittedName>
</protein>
<dbReference type="InterPro" id="IPR004273">
    <property type="entry name" value="Dynein_heavy_D6_P-loop"/>
</dbReference>
<feature type="domain" description="Dynein heavy chain region D6 P-loop" evidence="1">
    <location>
        <begin position="137"/>
        <end position="170"/>
    </location>
</feature>
<evidence type="ECO:0000259" key="2">
    <source>
        <dbReference type="Pfam" id="PF12777"/>
    </source>
</evidence>
<dbReference type="PANTHER" id="PTHR46961:SF22">
    <property type="entry name" value="DYNEIN BETA CHAIN, CILIARY"/>
    <property type="match status" value="1"/>
</dbReference>
<dbReference type="GO" id="GO:0051959">
    <property type="term" value="F:dynein light intermediate chain binding"/>
    <property type="evidence" value="ECO:0007669"/>
    <property type="project" value="InterPro"/>
</dbReference>
<dbReference type="PANTHER" id="PTHR46961">
    <property type="entry name" value="DYNEIN HEAVY CHAIN 1, AXONEMAL-LIKE PROTEIN"/>
    <property type="match status" value="1"/>
</dbReference>
<reference evidence="3 4" key="1">
    <citation type="submission" date="2018-07" db="EMBL/GenBank/DDBJ databases">
        <title>A high quality draft genome assembly of the barn swallow (H. rustica rustica).</title>
        <authorList>
            <person name="Formenti G."/>
            <person name="Chiara M."/>
            <person name="Poveda L."/>
            <person name="Francoijs K.-J."/>
            <person name="Bonisoli-Alquati A."/>
            <person name="Canova L."/>
            <person name="Gianfranceschi L."/>
            <person name="Horner D.S."/>
            <person name="Saino N."/>
        </authorList>
    </citation>
    <scope>NUCLEOTIDE SEQUENCE [LARGE SCALE GENOMIC DNA]</scope>
    <source>
        <strain evidence="3">Chelidonia</strain>
        <tissue evidence="3">Blood</tissue>
    </source>
</reference>
<dbReference type="Gene3D" id="3.40.50.300">
    <property type="entry name" value="P-loop containing nucleotide triphosphate hydrolases"/>
    <property type="match status" value="1"/>
</dbReference>